<evidence type="ECO:0000256" key="2">
    <source>
        <dbReference type="SAM" id="Phobius"/>
    </source>
</evidence>
<dbReference type="eggNOG" id="ENOG502ZG7C">
    <property type="taxonomic scope" value="Bacteria"/>
</dbReference>
<sequence length="96" mass="10027">MLVRVLAVVVGLLALVAGFVVVGSVTPATSSAEPLAVVAPYQAQDDDSEPGPTLDPQTEADAEKDRSRLVVGVAAAVLLGIVLWGRHIRKKRQQGD</sequence>
<name>H5X8C3_9PSEU</name>
<dbReference type="STRING" id="882083.SacmaDRAFT_0862"/>
<dbReference type="AlphaFoldDB" id="H5X8C3"/>
<keyword evidence="2" id="KW-0812">Transmembrane</keyword>
<evidence type="ECO:0000313" key="4">
    <source>
        <dbReference type="Proteomes" id="UP000004926"/>
    </source>
</evidence>
<proteinExistence type="predicted"/>
<dbReference type="Proteomes" id="UP000004926">
    <property type="component" value="Chromosome"/>
</dbReference>
<keyword evidence="2" id="KW-1133">Transmembrane helix</keyword>
<keyword evidence="2" id="KW-0472">Membrane</keyword>
<gene>
    <name evidence="3" type="ORF">SacmaDRAFT_0862</name>
</gene>
<protein>
    <submittedName>
        <fullName evidence="3">Uncharacterized protein</fullName>
    </submittedName>
</protein>
<dbReference type="EMBL" id="CM001439">
    <property type="protein sequence ID" value="EHR49155.1"/>
    <property type="molecule type" value="Genomic_DNA"/>
</dbReference>
<feature type="region of interest" description="Disordered" evidence="1">
    <location>
        <begin position="42"/>
        <end position="65"/>
    </location>
</feature>
<keyword evidence="4" id="KW-1185">Reference proteome</keyword>
<organism evidence="3 4">
    <name type="scientific">Saccharomonospora marina XMU15</name>
    <dbReference type="NCBI Taxonomy" id="882083"/>
    <lineage>
        <taxon>Bacteria</taxon>
        <taxon>Bacillati</taxon>
        <taxon>Actinomycetota</taxon>
        <taxon>Actinomycetes</taxon>
        <taxon>Pseudonocardiales</taxon>
        <taxon>Pseudonocardiaceae</taxon>
        <taxon>Saccharomonospora</taxon>
    </lineage>
</organism>
<accession>H5X8C3</accession>
<dbReference type="HOGENOM" id="CLU_181260_0_0_11"/>
<evidence type="ECO:0000256" key="1">
    <source>
        <dbReference type="SAM" id="MobiDB-lite"/>
    </source>
</evidence>
<feature type="transmembrane region" description="Helical" evidence="2">
    <location>
        <begin position="69"/>
        <end position="85"/>
    </location>
</feature>
<reference evidence="3 4" key="1">
    <citation type="journal article" date="2012" name="Stand. Genomic Sci.">
        <title>Genome sequence of the ocean sediment bacterium Saccharomonospora marina type strain (XMU15(T)).</title>
        <authorList>
            <person name="Klenk H.P."/>
            <person name="Lu M."/>
            <person name="Lucas S."/>
            <person name="Lapidus A."/>
            <person name="Copeland A."/>
            <person name="Pitluck S."/>
            <person name="Goodwin L.A."/>
            <person name="Han C."/>
            <person name="Tapia R."/>
            <person name="Brambilla E.M."/>
            <person name="Potter G."/>
            <person name="Land M."/>
            <person name="Ivanova N."/>
            <person name="Rohde M."/>
            <person name="Goker M."/>
            <person name="Detter J.C."/>
            <person name="Li W.J."/>
            <person name="Kyrpides N.C."/>
            <person name="Woyke T."/>
        </authorList>
    </citation>
    <scope>NUCLEOTIDE SEQUENCE [LARGE SCALE GENOMIC DNA]</scope>
    <source>
        <strain evidence="3 4">XMU15</strain>
    </source>
</reference>
<evidence type="ECO:0000313" key="3">
    <source>
        <dbReference type="EMBL" id="EHR49155.1"/>
    </source>
</evidence>